<evidence type="ECO:0000256" key="12">
    <source>
        <dbReference type="ARBA" id="ARBA00022786"/>
    </source>
</evidence>
<dbReference type="Pfam" id="PF13639">
    <property type="entry name" value="zf-RING_2"/>
    <property type="match status" value="1"/>
</dbReference>
<organism evidence="18 19">
    <name type="scientific">Tetrapisispora phaffii (strain ATCC 24235 / CBS 4417 / NBRC 1672 / NRRL Y-8282 / UCD 70-5)</name>
    <name type="common">Yeast</name>
    <name type="synonym">Fabospora phaffii</name>
    <dbReference type="NCBI Taxonomy" id="1071381"/>
    <lineage>
        <taxon>Eukaryota</taxon>
        <taxon>Fungi</taxon>
        <taxon>Dikarya</taxon>
        <taxon>Ascomycota</taxon>
        <taxon>Saccharomycotina</taxon>
        <taxon>Saccharomycetes</taxon>
        <taxon>Saccharomycetales</taxon>
        <taxon>Saccharomycetaceae</taxon>
        <taxon>Tetrapisispora</taxon>
    </lineage>
</organism>
<evidence type="ECO:0000256" key="9">
    <source>
        <dbReference type="ARBA" id="ARBA00022723"/>
    </source>
</evidence>
<keyword evidence="8 16" id="KW-0808">Transferase</keyword>
<dbReference type="KEGG" id="tpf:TPHA_0I00590"/>
<evidence type="ECO:0000256" key="4">
    <source>
        <dbReference type="ARBA" id="ARBA00007997"/>
    </source>
</evidence>
<comment type="catalytic activity">
    <reaction evidence="1 16">
        <text>S-ubiquitinyl-[E2 ubiquitin-conjugating enzyme]-L-cysteine + [acceptor protein]-L-lysine = [E2 ubiquitin-conjugating enzyme]-L-cysteine + N(6)-ubiquitinyl-[acceptor protein]-L-lysine.</text>
        <dbReference type="EC" id="2.3.2.27"/>
    </reaction>
</comment>
<dbReference type="InterPro" id="IPR054476">
    <property type="entry name" value="Ltn1_N"/>
</dbReference>
<name>G8BXD7_TETPH</name>
<evidence type="ECO:0000256" key="10">
    <source>
        <dbReference type="ARBA" id="ARBA00022737"/>
    </source>
</evidence>
<dbReference type="GO" id="GO:0008270">
    <property type="term" value="F:zinc ion binding"/>
    <property type="evidence" value="ECO:0007669"/>
    <property type="project" value="UniProtKB-KW"/>
</dbReference>
<keyword evidence="12 16" id="KW-0833">Ubl conjugation pathway</keyword>
<dbReference type="Proteomes" id="UP000005666">
    <property type="component" value="Chromosome 9"/>
</dbReference>
<dbReference type="GO" id="GO:0016567">
    <property type="term" value="P:protein ubiquitination"/>
    <property type="evidence" value="ECO:0007669"/>
    <property type="project" value="UniProtKB-UniPathway"/>
</dbReference>
<dbReference type="UniPathway" id="UPA00143"/>
<dbReference type="SUPFAM" id="SSF57850">
    <property type="entry name" value="RING/U-box"/>
    <property type="match status" value="1"/>
</dbReference>
<evidence type="ECO:0000313" key="19">
    <source>
        <dbReference type="Proteomes" id="UP000005666"/>
    </source>
</evidence>
<dbReference type="SMART" id="SM00184">
    <property type="entry name" value="RING"/>
    <property type="match status" value="1"/>
</dbReference>
<comment type="subunit">
    <text evidence="16">Component of the ribosome quality control complex (RQC).</text>
</comment>
<feature type="domain" description="RING-type" evidence="17">
    <location>
        <begin position="1537"/>
        <end position="1584"/>
    </location>
</feature>
<evidence type="ECO:0000313" key="18">
    <source>
        <dbReference type="EMBL" id="CCE64565.1"/>
    </source>
</evidence>
<dbReference type="GO" id="GO:0031509">
    <property type="term" value="P:subtelomeric heterochromatin formation"/>
    <property type="evidence" value="ECO:0007669"/>
    <property type="project" value="EnsemblFungi"/>
</dbReference>
<dbReference type="EC" id="2.3.2.27" evidence="5 16"/>
<dbReference type="STRING" id="1071381.G8BXD7"/>
<dbReference type="InterPro" id="IPR039804">
    <property type="entry name" value="RING-CH-C4HC3_LTN1"/>
</dbReference>
<evidence type="ECO:0000256" key="11">
    <source>
        <dbReference type="ARBA" id="ARBA00022771"/>
    </source>
</evidence>
<keyword evidence="19" id="KW-1185">Reference proteome</keyword>
<comment type="similarity">
    <text evidence="4 16">Belongs to the LTN1 family.</text>
</comment>
<dbReference type="Gene3D" id="3.30.40.10">
    <property type="entry name" value="Zinc/RING finger domain, C3HC4 (zinc finger)"/>
    <property type="match status" value="1"/>
</dbReference>
<dbReference type="InterPro" id="IPR054478">
    <property type="entry name" value="LTN1_UBC"/>
</dbReference>
<dbReference type="GO" id="GO:0022626">
    <property type="term" value="C:cytosolic ribosome"/>
    <property type="evidence" value="ECO:0007669"/>
    <property type="project" value="EnsemblFungi"/>
</dbReference>
<keyword evidence="9 16" id="KW-0479">Metal-binding</keyword>
<dbReference type="RefSeq" id="XP_003686999.1">
    <property type="nucleotide sequence ID" value="XM_003686951.1"/>
</dbReference>
<comment type="subcellular location">
    <subcellularLocation>
        <location evidence="2">Cytoplasm</location>
        <location evidence="2">Cytosol</location>
    </subcellularLocation>
</comment>
<dbReference type="GO" id="GO:0043023">
    <property type="term" value="F:ribosomal large subunit binding"/>
    <property type="evidence" value="ECO:0007669"/>
    <property type="project" value="EnsemblFungi"/>
</dbReference>
<dbReference type="SMART" id="SM00744">
    <property type="entry name" value="RINGv"/>
    <property type="match status" value="1"/>
</dbReference>
<dbReference type="GO" id="GO:1990116">
    <property type="term" value="P:ribosome-associated ubiquitin-dependent protein catabolic process"/>
    <property type="evidence" value="ECO:0007669"/>
    <property type="project" value="UniProtKB-UniRule"/>
</dbReference>
<sequence length="1591" mass="183012">MSFGRGVNAFQKYSNDVGLGHNGVIVSLNYFDGIPDQSLIRSLECNELILIFKYLLKRDEKTKEKALNDLLSHLNSVEEDNSTELRLYFENDIFTLCWSQVYAKMTVSESKNIRTVSHIISIRLITILKKKISKFLPDLIPFVLLGCSDNDSSVSQSCSKELKKCFNDDSKKIVALWTMFQEQILTLIKNIVVIEDAASLSDKSYIDKDLSELRHTRLLTSAMNLLNTFVELNEVKYEKHQIEQELFSDIISEESLWKKVSFKSTNNLKLCEVLLIFLQKLYKSEILFKSSSNLKLIVRILLKALSQISSRNIRNLQTSIGPLLNDLTLLDTYKEGKIWSYDKAENTREKLCTFLTVISENPFPGNFTDMYMFYEQTSKHALLNNDNEWLVIWQKGLKSLVVLGARGRYSVQLYHEFWINYIKFLNSANLKGAEKYKENDLFKTLSTYKELKNQDDLKKNLSCLLSPSLLVNKLKELLEKNQSNDEKTNTIFEENILCLLMVSENNQSILNDLLDYIHDIIISKISSASANIKSLVDIFYFIVRSDIPNISKNIFKVINEIAASVDESNYDYLSNIVIAFSESNYIKAEEDNIDPIMIIEDFFIVANSININPIKIYQTLNGLNKLVLRELAEKSDFILSTLISDYISLYDFDDSIPLLFNLITINNIVLLYENSKRKNKIPEFIALLDQLDKTVIDGLLQSNTFLSETYLKLPSDLSNAIFDLSINSASENCIACSLAQSIKNAAIENVYAKTSDVISNAVSLIQANNIVAEYFFNSDISSLLNNYLVTIDSKLVTISNLGISSHLLNITDNSLDLQKLIKLINYISFVDKLLTKLPDFKDSYQVYLVTLVSEIATDYNCITSLPNDEFYAFNNTIYNSDLSSIDFISCINKLLLDDNTSTDDTPLTMFYADNDNENDLSLYYRSKILYRILENTVDTISTSALSTIVPIIETSVTKLVRSKTTDNISRQYIKCSIILKALEKFHSNQLFNKLRTMLLSELIGVNETDILNKSYRSLILLCDLLNSPDFEESYVPVPLQRLNMAFGSINKLLDSEIIYEQSFSSVRLILLNLFERLICVPSFKDVNFSVAYRLLADSLTMCQLDDTSFLFELRFSCMSLYQKIDNLDINFSNNEYGLEISDSIIELFFINFPQEENNQISKGFYYMLNKAVSKFDVKLLLECFDRFFEFYTTTGTSGNINQVRCIVTILRKLIIEKQKNAIIEFEFEKQKAINEDEDEDADADADADDEELEIRNNLIKDKMEINFGIPDALIKLLNDKMPEDYLEYENRLTYVSYLWNWVLVFCYFKDTSYNLRQLFLDQLRKKNLIEKFFTFISEQLDFHDNEFIQSIESSDVVYYNIGKDGFIPYEGALTRECKTLLVHLLYELFVHVGTYTNVWFLNIKDRSKQSDIDKMVSKHISPILISNELNNVENNISHLTAKDDVLTIRVNKITNEVKASYLIDEQKLEIALKLPSNYPLTNIQVHGISCVGVSDQKWKQWIMSAQRTITNMNGSMVGALELFTRNVNLQFSGFEECAICYSTLHAVDRKLPTKVCPTCNNKFHGSCLYKWFRSSNNNTCPLCRSEIALRR</sequence>
<dbReference type="InterPro" id="IPR013083">
    <property type="entry name" value="Znf_RING/FYVE/PHD"/>
</dbReference>
<evidence type="ECO:0000256" key="8">
    <source>
        <dbReference type="ARBA" id="ARBA00022679"/>
    </source>
</evidence>
<dbReference type="OrthoDB" id="6108at2759"/>
<dbReference type="Pfam" id="PF23009">
    <property type="entry name" value="UBC_like"/>
    <property type="match status" value="1"/>
</dbReference>
<keyword evidence="11 15" id="KW-0863">Zinc-finger</keyword>
<dbReference type="GO" id="GO:0072344">
    <property type="term" value="P:rescue of stalled ribosome"/>
    <property type="evidence" value="ECO:0007669"/>
    <property type="project" value="UniProtKB-UniRule"/>
</dbReference>
<evidence type="ECO:0000256" key="6">
    <source>
        <dbReference type="ARBA" id="ARBA00017157"/>
    </source>
</evidence>
<keyword evidence="13 16" id="KW-0862">Zinc</keyword>
<dbReference type="EMBL" id="HE612864">
    <property type="protein sequence ID" value="CCE64565.1"/>
    <property type="molecule type" value="Genomic_DNA"/>
</dbReference>
<dbReference type="InterPro" id="IPR001841">
    <property type="entry name" value="Znf_RING"/>
</dbReference>
<evidence type="ECO:0000256" key="16">
    <source>
        <dbReference type="RuleBase" id="RU367090"/>
    </source>
</evidence>
<dbReference type="GO" id="GO:0005634">
    <property type="term" value="C:nucleus"/>
    <property type="evidence" value="ECO:0007669"/>
    <property type="project" value="EnsemblFungi"/>
</dbReference>
<evidence type="ECO:0000256" key="1">
    <source>
        <dbReference type="ARBA" id="ARBA00000900"/>
    </source>
</evidence>
<dbReference type="GO" id="GO:0000781">
    <property type="term" value="C:chromosome, telomeric region"/>
    <property type="evidence" value="ECO:0007669"/>
    <property type="project" value="GOC"/>
</dbReference>
<dbReference type="GeneID" id="11532819"/>
<dbReference type="HOGENOM" id="CLU_262564_0_0_1"/>
<dbReference type="GO" id="GO:1990112">
    <property type="term" value="C:RQC complex"/>
    <property type="evidence" value="ECO:0007669"/>
    <property type="project" value="UniProtKB-UniRule"/>
</dbReference>
<evidence type="ECO:0000256" key="7">
    <source>
        <dbReference type="ARBA" id="ARBA00022490"/>
    </source>
</evidence>
<evidence type="ECO:0000256" key="15">
    <source>
        <dbReference type="PROSITE-ProRule" id="PRU00175"/>
    </source>
</evidence>
<reference evidence="18 19" key="1">
    <citation type="journal article" date="2011" name="Proc. Natl. Acad. Sci. U.S.A.">
        <title>Evolutionary erosion of yeast sex chromosomes by mating-type switching accidents.</title>
        <authorList>
            <person name="Gordon J.L."/>
            <person name="Armisen D."/>
            <person name="Proux-Wera E."/>
            <person name="Oheigeartaigh S.S."/>
            <person name="Byrne K.P."/>
            <person name="Wolfe K.H."/>
        </authorList>
    </citation>
    <scope>NUCLEOTIDE SEQUENCE [LARGE SCALE GENOMIC DNA]</scope>
    <source>
        <strain evidence="19">ATCC 24235 / CBS 4417 / NBRC 1672 / NRRL Y-8282 / UCD 70-5</strain>
    </source>
</reference>
<dbReference type="Pfam" id="PF22999">
    <property type="entry name" value="LTN1_E3_ligase_6th"/>
    <property type="match status" value="1"/>
</dbReference>
<dbReference type="PANTHER" id="PTHR12389:SF0">
    <property type="entry name" value="E3 UBIQUITIN-PROTEIN LIGASE LISTERIN"/>
    <property type="match status" value="1"/>
</dbReference>
<gene>
    <name evidence="18" type="primary">TPHA0I00590</name>
    <name evidence="18" type="ordered locus">TPHA_0I00590</name>
</gene>
<dbReference type="PANTHER" id="PTHR12389">
    <property type="entry name" value="ZINC FINGER PROTEIN 294"/>
    <property type="match status" value="1"/>
</dbReference>
<accession>G8BXD7</accession>
<evidence type="ECO:0000256" key="5">
    <source>
        <dbReference type="ARBA" id="ARBA00012483"/>
    </source>
</evidence>
<dbReference type="InterPro" id="IPR054477">
    <property type="entry name" value="LTN1_E3_ligase_6th"/>
</dbReference>
<dbReference type="CDD" id="cd16491">
    <property type="entry name" value="RING-CH-C4HC3_LTN1"/>
    <property type="match status" value="1"/>
</dbReference>
<evidence type="ECO:0000256" key="14">
    <source>
        <dbReference type="ARBA" id="ARBA00055150"/>
    </source>
</evidence>
<keyword evidence="7" id="KW-0963">Cytoplasm</keyword>
<dbReference type="FunFam" id="3.30.40.10:FF:000038">
    <property type="entry name" value="E3 ubiquitin-protein ligase listerin"/>
    <property type="match status" value="1"/>
</dbReference>
<protein>
    <recommendedName>
        <fullName evidence="6 16">E3 ubiquitin-protein ligase listerin</fullName>
        <ecNumber evidence="5 16">2.3.2.27</ecNumber>
    </recommendedName>
    <alternativeName>
        <fullName evidence="16">RING-type E3 ubiquitin transferase listerin</fullName>
    </alternativeName>
</protein>
<dbReference type="SMART" id="SM01197">
    <property type="entry name" value="FANCL_C"/>
    <property type="match status" value="1"/>
</dbReference>
<dbReference type="InterPro" id="IPR039795">
    <property type="entry name" value="LTN1/Rkr1"/>
</dbReference>
<evidence type="ECO:0000256" key="3">
    <source>
        <dbReference type="ARBA" id="ARBA00004906"/>
    </source>
</evidence>
<evidence type="ECO:0000256" key="13">
    <source>
        <dbReference type="ARBA" id="ARBA00022833"/>
    </source>
</evidence>
<comment type="function">
    <text evidence="16">E3 ubiquitin-protein ligase. Component of the ribosome quality control complex (RQC), a ribosome-associated complex that mediates ubiquitination and extraction of incompletely synthesized nascent chains for proteasomal degradation.</text>
</comment>
<comment type="pathway">
    <text evidence="3 16">Protein modification; protein ubiquitination.</text>
</comment>
<proteinExistence type="inferred from homology"/>
<keyword evidence="10" id="KW-0677">Repeat</keyword>
<evidence type="ECO:0000256" key="2">
    <source>
        <dbReference type="ARBA" id="ARBA00004514"/>
    </source>
</evidence>
<dbReference type="PROSITE" id="PS50089">
    <property type="entry name" value="ZF_RING_2"/>
    <property type="match status" value="1"/>
</dbReference>
<dbReference type="Pfam" id="PF22958">
    <property type="entry name" value="Ltn1_1st"/>
    <property type="match status" value="1"/>
</dbReference>
<dbReference type="eggNOG" id="KOG0803">
    <property type="taxonomic scope" value="Eukaryota"/>
</dbReference>
<evidence type="ECO:0000259" key="17">
    <source>
        <dbReference type="PROSITE" id="PS50089"/>
    </source>
</evidence>
<dbReference type="InterPro" id="IPR011016">
    <property type="entry name" value="Znf_RING-CH"/>
</dbReference>
<comment type="function">
    <text evidence="14">E3 ubiquitin-protein ligase component of the ribosome quality control complex (RQC), a ribosome-associated complex that mediates ubiquitination and extraction of incompletely synthesized nascent chains for proteasomal degradation. Mediates ubiquitination of proteins derived from mRNAs lacking stop codons (non-stop proteins) and other translation arrest products induced by poly-lysine sequences and tandem rare codons. Ubiquitination leads to CDC48 recruitment for extraction and degradation of the incomplete translation product. May indirectly play a role in chromatin function and transcription.</text>
</comment>
<dbReference type="GO" id="GO:0061630">
    <property type="term" value="F:ubiquitin protein ligase activity"/>
    <property type="evidence" value="ECO:0007669"/>
    <property type="project" value="UniProtKB-UniRule"/>
</dbReference>
<dbReference type="OMA" id="NRFHGAC"/>